<gene>
    <name evidence="2" type="ORF">L0P79_11710</name>
</gene>
<accession>A0ABS9MAD2</accession>
<reference evidence="2 3" key="1">
    <citation type="submission" date="2022-01" db="EMBL/GenBank/DDBJ databases">
        <title>Collection of gut derived symbiotic bacterial strains cultured from healthy donors.</title>
        <authorList>
            <person name="Lin H."/>
            <person name="Kohout C."/>
            <person name="Waligurski E."/>
            <person name="Pamer E.G."/>
        </authorList>
    </citation>
    <scope>NUCLEOTIDE SEQUENCE [LARGE SCALE GENOMIC DNA]</scope>
    <source>
        <strain evidence="2 3">DFI.3.7</strain>
    </source>
</reference>
<dbReference type="RefSeq" id="WP_238074333.1">
    <property type="nucleotide sequence ID" value="NZ_JAKNJB010000020.1"/>
</dbReference>
<proteinExistence type="predicted"/>
<evidence type="ECO:0000313" key="3">
    <source>
        <dbReference type="Proteomes" id="UP001200313"/>
    </source>
</evidence>
<feature type="chain" id="PRO_5046468361" evidence="1">
    <location>
        <begin position="26"/>
        <end position="156"/>
    </location>
</feature>
<keyword evidence="3" id="KW-1185">Reference proteome</keyword>
<dbReference type="EMBL" id="JAKNJB010000020">
    <property type="protein sequence ID" value="MCG4527741.1"/>
    <property type="molecule type" value="Genomic_DNA"/>
</dbReference>
<feature type="signal peptide" evidence="1">
    <location>
        <begin position="1"/>
        <end position="25"/>
    </location>
</feature>
<name>A0ABS9MAD2_9FIRM</name>
<protein>
    <submittedName>
        <fullName evidence="2">Uncharacterized protein</fullName>
    </submittedName>
</protein>
<comment type="caution">
    <text evidence="2">The sequence shown here is derived from an EMBL/GenBank/DDBJ whole genome shotgun (WGS) entry which is preliminary data.</text>
</comment>
<keyword evidence="1" id="KW-0732">Signal</keyword>
<organism evidence="2 3">
    <name type="scientific">Intestinimonas massiliensis</name>
    <name type="common">ex Afouda et al. 2020</name>
    <dbReference type="NCBI Taxonomy" id="1673721"/>
    <lineage>
        <taxon>Bacteria</taxon>
        <taxon>Bacillati</taxon>
        <taxon>Bacillota</taxon>
        <taxon>Clostridia</taxon>
        <taxon>Eubacteriales</taxon>
        <taxon>Intestinimonas</taxon>
    </lineage>
</organism>
<sequence>MKRSKMAAFALAAALSVSMAVPAFAAGYEFSGLQPGGNFYQVTEHGQDNEANSGTIIVGADGTIGTDPTAKPRMTPLNGIETPVGEYPDSWGMATDINIAYTSVFPNFFAPPSQWANIKGLVILDPYVVSSGALPTGYQMALGSLYGAPVFIGYMP</sequence>
<dbReference type="Proteomes" id="UP001200313">
    <property type="component" value="Unassembled WGS sequence"/>
</dbReference>
<evidence type="ECO:0000256" key="1">
    <source>
        <dbReference type="SAM" id="SignalP"/>
    </source>
</evidence>
<evidence type="ECO:0000313" key="2">
    <source>
        <dbReference type="EMBL" id="MCG4527741.1"/>
    </source>
</evidence>